<reference evidence="1" key="1">
    <citation type="submission" date="2022-11" db="EMBL/GenBank/DDBJ databases">
        <title>Genome Sequence of Boeremia exigua.</title>
        <authorList>
            <person name="Buettner E."/>
        </authorList>
    </citation>
    <scope>NUCLEOTIDE SEQUENCE</scope>
    <source>
        <strain evidence="1">CU02</strain>
    </source>
</reference>
<keyword evidence="2" id="KW-1185">Reference proteome</keyword>
<organism evidence="1 2">
    <name type="scientific">Boeremia exigua</name>
    <dbReference type="NCBI Taxonomy" id="749465"/>
    <lineage>
        <taxon>Eukaryota</taxon>
        <taxon>Fungi</taxon>
        <taxon>Dikarya</taxon>
        <taxon>Ascomycota</taxon>
        <taxon>Pezizomycotina</taxon>
        <taxon>Dothideomycetes</taxon>
        <taxon>Pleosporomycetidae</taxon>
        <taxon>Pleosporales</taxon>
        <taxon>Pleosporineae</taxon>
        <taxon>Didymellaceae</taxon>
        <taxon>Boeremia</taxon>
    </lineage>
</organism>
<gene>
    <name evidence="1" type="ORF">OPT61_g3945</name>
</gene>
<proteinExistence type="predicted"/>
<evidence type="ECO:0000313" key="1">
    <source>
        <dbReference type="EMBL" id="KAJ8114095.1"/>
    </source>
</evidence>
<accession>A0ACC2IFY9</accession>
<comment type="caution">
    <text evidence="1">The sequence shown here is derived from an EMBL/GenBank/DDBJ whole genome shotgun (WGS) entry which is preliminary data.</text>
</comment>
<sequence length="268" mass="30294">MIRSIPSGTHELAPNSSCPLLSLPGELRNRIYDYCVESGLIVLPPAVHRYAPSFPCFGGLRYASKTLYIEFTPIYLKRTIVSIHPSDIERYLSVVYPKQQHLPNDTPSVVELKPNTCGRIRIDLRLSEALDLTPFAGLWSRAPNIRIEFARSSALNAVMGNITDLLKALMNASCCFDFERVVERILFRHSLRSEVVIKLQRGVLLDDLFDETMHRSPRQWLTWQGLPVLDHLKIVMESSEGVLRDPPAGADRPVSLYQTKARTLRGVV</sequence>
<dbReference type="EMBL" id="JAPHNI010000213">
    <property type="protein sequence ID" value="KAJ8114095.1"/>
    <property type="molecule type" value="Genomic_DNA"/>
</dbReference>
<name>A0ACC2IFY9_9PLEO</name>
<evidence type="ECO:0000313" key="2">
    <source>
        <dbReference type="Proteomes" id="UP001153331"/>
    </source>
</evidence>
<dbReference type="Proteomes" id="UP001153331">
    <property type="component" value="Unassembled WGS sequence"/>
</dbReference>
<protein>
    <submittedName>
        <fullName evidence="1">Uncharacterized protein</fullName>
    </submittedName>
</protein>